<reference evidence="1 2" key="1">
    <citation type="submission" date="2015-12" db="EMBL/GenBank/DDBJ databases">
        <title>Diversity of Burkholderia near neighbor genomes.</title>
        <authorList>
            <person name="Sahl J."/>
            <person name="Wagner D."/>
            <person name="Keim P."/>
        </authorList>
    </citation>
    <scope>NUCLEOTIDE SEQUENCE [LARGE SCALE GENOMIC DNA]</scope>
    <source>
        <strain evidence="1 2">BDU8</strain>
    </source>
</reference>
<gene>
    <name evidence="1" type="ORF">WS71_29870</name>
</gene>
<dbReference type="RefSeq" id="WP_066495288.1">
    <property type="nucleotide sequence ID" value="NZ_CP013389.1"/>
</dbReference>
<protein>
    <recommendedName>
        <fullName evidence="3">HEXXH motif domain-containing protein</fullName>
    </recommendedName>
</protein>
<accession>A0A1B4G5V9</accession>
<evidence type="ECO:0000313" key="2">
    <source>
        <dbReference type="Proteomes" id="UP000067711"/>
    </source>
</evidence>
<dbReference type="NCBIfam" id="TIGR04267">
    <property type="entry name" value="mod_HExxH"/>
    <property type="match status" value="1"/>
</dbReference>
<proteinExistence type="predicted"/>
<dbReference type="Proteomes" id="UP000067711">
    <property type="component" value="Chromosome 1"/>
</dbReference>
<evidence type="ECO:0000313" key="1">
    <source>
        <dbReference type="EMBL" id="AOJ11295.1"/>
    </source>
</evidence>
<dbReference type="EMBL" id="CP013389">
    <property type="protein sequence ID" value="AOJ11295.1"/>
    <property type="molecule type" value="Genomic_DNA"/>
</dbReference>
<dbReference type="InterPro" id="IPR026337">
    <property type="entry name" value="AKG_HExxH"/>
</dbReference>
<dbReference type="AlphaFoldDB" id="A0A1B4G5V9"/>
<name>A0A1B4G5V9_9BURK</name>
<evidence type="ECO:0008006" key="3">
    <source>
        <dbReference type="Google" id="ProtNLM"/>
    </source>
</evidence>
<organism evidence="1 2">
    <name type="scientific">Burkholderia mayonis</name>
    <dbReference type="NCBI Taxonomy" id="1385591"/>
    <lineage>
        <taxon>Bacteria</taxon>
        <taxon>Pseudomonadati</taxon>
        <taxon>Pseudomonadota</taxon>
        <taxon>Betaproteobacteria</taxon>
        <taxon>Burkholderiales</taxon>
        <taxon>Burkholderiaceae</taxon>
        <taxon>Burkholderia</taxon>
        <taxon>pseudomallei group</taxon>
    </lineage>
</organism>
<sequence length="255" mass="28860">MKKIDEIFRGLPFIDASFKSDLLLTLVGRVRKILADDIVGPAIDVDWLDPDQASRLRSAADIACDLPLLPLSAIQLQQVRSACADIVEEAPEWRRLIQFPVKYHRLESSDVIGCSCYATPQRVFLSEAAFSTKRELREQIIHEHCHNWMYFLEELMPFHRIDYREVFVLPSGTANRNPTEIIGAAHVAATLSQWYAKQADAESQQRVQHLSAYFDGCVGMLRSLPHDSLLPAGAEIVSLLIRSNERFSRRGDLVS</sequence>